<reference evidence="9" key="1">
    <citation type="submission" date="2017-02" db="UniProtKB">
        <authorList>
            <consortium name="WormBaseParasite"/>
        </authorList>
    </citation>
    <scope>IDENTIFICATION</scope>
</reference>
<feature type="region of interest" description="Disordered" evidence="5">
    <location>
        <begin position="188"/>
        <end position="215"/>
    </location>
</feature>
<dbReference type="GO" id="GO:0000981">
    <property type="term" value="F:DNA-binding transcription factor activity, RNA polymerase II-specific"/>
    <property type="evidence" value="ECO:0007669"/>
    <property type="project" value="TreeGrafter"/>
</dbReference>
<evidence type="ECO:0000313" key="8">
    <source>
        <dbReference type="Proteomes" id="UP000282613"/>
    </source>
</evidence>
<dbReference type="GO" id="GO:0008270">
    <property type="term" value="F:zinc ion binding"/>
    <property type="evidence" value="ECO:0007669"/>
    <property type="project" value="UniProtKB-KW"/>
</dbReference>
<sequence>MSNNFSVERILQTPATGQRPPSTTPSNANDRDVCHCEGRHSSSFSIASILAAPSTATAVNSSSLLPTSSTNDFCTSSSSSQLGCGSNERIVSIDFTTHSSSQHVSSLPLSSSSQTGEFSQLPALPPNFDTLSALHLPSGHGLHSFNCSSLFHHIFSRIPFWALNTTTNTTDTIYGPSNSGVPQDTVNDSASNNDRAGGSIGFSATADEVDGETVEEEARPQWRCQQCGKTYIREPSLRSHTFSRSSHLLGHKRTHTGEKPFVCSTCQHPFADRSNLQAHKQTHLAVKRYRCTHCSASFSRRCLLNRHLPKCPPANLSTATAAAAGDDPASSTVNTGCDANTTDSAT</sequence>
<dbReference type="PANTHER" id="PTHR23235:SF120">
    <property type="entry name" value="KRUPPEL-LIKE FACTOR 15"/>
    <property type="match status" value="1"/>
</dbReference>
<dbReference type="SUPFAM" id="SSF57667">
    <property type="entry name" value="beta-beta-alpha zinc fingers"/>
    <property type="match status" value="1"/>
</dbReference>
<evidence type="ECO:0000256" key="2">
    <source>
        <dbReference type="ARBA" id="ARBA00022771"/>
    </source>
</evidence>
<keyword evidence="8" id="KW-1185">Reference proteome</keyword>
<dbReference type="AlphaFoldDB" id="A0A0R3WFI3"/>
<dbReference type="Pfam" id="PF00096">
    <property type="entry name" value="zf-C2H2"/>
    <property type="match status" value="1"/>
</dbReference>
<dbReference type="Gene3D" id="3.30.160.60">
    <property type="entry name" value="Classic Zinc Finger"/>
    <property type="match status" value="2"/>
</dbReference>
<name>A0A0R3WFI3_TAEAS</name>
<feature type="domain" description="C2H2-type" evidence="6">
    <location>
        <begin position="222"/>
        <end position="260"/>
    </location>
</feature>
<feature type="domain" description="C2H2-type" evidence="6">
    <location>
        <begin position="261"/>
        <end position="288"/>
    </location>
</feature>
<accession>A0A0R3WFI3</accession>
<dbReference type="EMBL" id="UYRS01019292">
    <property type="protein sequence ID" value="VDK44433.1"/>
    <property type="molecule type" value="Genomic_DNA"/>
</dbReference>
<evidence type="ECO:0000256" key="4">
    <source>
        <dbReference type="PROSITE-ProRule" id="PRU00042"/>
    </source>
</evidence>
<evidence type="ECO:0000313" key="7">
    <source>
        <dbReference type="EMBL" id="VDK44433.1"/>
    </source>
</evidence>
<dbReference type="InterPro" id="IPR036236">
    <property type="entry name" value="Znf_C2H2_sf"/>
</dbReference>
<feature type="compositionally biased region" description="Low complexity" evidence="5">
    <location>
        <begin position="322"/>
        <end position="332"/>
    </location>
</feature>
<dbReference type="OrthoDB" id="3437960at2759"/>
<dbReference type="Proteomes" id="UP000282613">
    <property type="component" value="Unassembled WGS sequence"/>
</dbReference>
<evidence type="ECO:0000313" key="9">
    <source>
        <dbReference type="WBParaSite" id="TASK_0000962601-mRNA-1"/>
    </source>
</evidence>
<feature type="domain" description="C2H2-type" evidence="6">
    <location>
        <begin position="289"/>
        <end position="307"/>
    </location>
</feature>
<evidence type="ECO:0000256" key="1">
    <source>
        <dbReference type="ARBA" id="ARBA00022723"/>
    </source>
</evidence>
<dbReference type="WBParaSite" id="TASK_0000962601-mRNA-1">
    <property type="protein sequence ID" value="TASK_0000962601-mRNA-1"/>
    <property type="gene ID" value="TASK_0000962601"/>
</dbReference>
<dbReference type="STRING" id="60517.A0A0R3WFI3"/>
<evidence type="ECO:0000256" key="5">
    <source>
        <dbReference type="SAM" id="MobiDB-lite"/>
    </source>
</evidence>
<feature type="region of interest" description="Disordered" evidence="5">
    <location>
        <begin position="1"/>
        <end position="33"/>
    </location>
</feature>
<organism evidence="9">
    <name type="scientific">Taenia asiatica</name>
    <name type="common">Asian tapeworm</name>
    <dbReference type="NCBI Taxonomy" id="60517"/>
    <lineage>
        <taxon>Eukaryota</taxon>
        <taxon>Metazoa</taxon>
        <taxon>Spiralia</taxon>
        <taxon>Lophotrochozoa</taxon>
        <taxon>Platyhelminthes</taxon>
        <taxon>Cestoda</taxon>
        <taxon>Eucestoda</taxon>
        <taxon>Cyclophyllidea</taxon>
        <taxon>Taeniidae</taxon>
        <taxon>Taenia</taxon>
    </lineage>
</organism>
<feature type="region of interest" description="Disordered" evidence="5">
    <location>
        <begin position="322"/>
        <end position="346"/>
    </location>
</feature>
<dbReference type="PANTHER" id="PTHR23235">
    <property type="entry name" value="KRUEPPEL-LIKE TRANSCRIPTION FACTOR"/>
    <property type="match status" value="1"/>
</dbReference>
<dbReference type="PROSITE" id="PS00028">
    <property type="entry name" value="ZINC_FINGER_C2H2_1"/>
    <property type="match status" value="1"/>
</dbReference>
<evidence type="ECO:0000259" key="6">
    <source>
        <dbReference type="PROSITE" id="PS50157"/>
    </source>
</evidence>
<gene>
    <name evidence="7" type="ORF">TASK_LOCUS9627</name>
</gene>
<keyword evidence="3" id="KW-0862">Zinc</keyword>
<dbReference type="FunFam" id="3.30.160.60:FF:002343">
    <property type="entry name" value="Zinc finger protein 33A"/>
    <property type="match status" value="1"/>
</dbReference>
<keyword evidence="2 4" id="KW-0863">Zinc-finger</keyword>
<dbReference type="InterPro" id="IPR013087">
    <property type="entry name" value="Znf_C2H2_type"/>
</dbReference>
<proteinExistence type="predicted"/>
<dbReference type="SMART" id="SM00355">
    <property type="entry name" value="ZnF_C2H2"/>
    <property type="match status" value="3"/>
</dbReference>
<feature type="compositionally biased region" description="Polar residues" evidence="5">
    <location>
        <begin position="333"/>
        <end position="346"/>
    </location>
</feature>
<dbReference type="PROSITE" id="PS50157">
    <property type="entry name" value="ZINC_FINGER_C2H2_2"/>
    <property type="match status" value="3"/>
</dbReference>
<feature type="compositionally biased region" description="Polar residues" evidence="5">
    <location>
        <begin position="13"/>
        <end position="28"/>
    </location>
</feature>
<evidence type="ECO:0000256" key="3">
    <source>
        <dbReference type="ARBA" id="ARBA00022833"/>
    </source>
</evidence>
<keyword evidence="1" id="KW-0479">Metal-binding</keyword>
<dbReference type="GO" id="GO:0000978">
    <property type="term" value="F:RNA polymerase II cis-regulatory region sequence-specific DNA binding"/>
    <property type="evidence" value="ECO:0007669"/>
    <property type="project" value="TreeGrafter"/>
</dbReference>
<reference evidence="7 8" key="2">
    <citation type="submission" date="2018-11" db="EMBL/GenBank/DDBJ databases">
        <authorList>
            <consortium name="Pathogen Informatics"/>
        </authorList>
    </citation>
    <scope>NUCLEOTIDE SEQUENCE [LARGE SCALE GENOMIC DNA]</scope>
</reference>
<protein>
    <submittedName>
        <fullName evidence="9">C2H2-type domain-containing protein</fullName>
    </submittedName>
</protein>